<dbReference type="EMBL" id="KB631074">
    <property type="protein sequence ID" value="ERL84083.1"/>
    <property type="molecule type" value="Genomic_DNA"/>
</dbReference>
<evidence type="ECO:0000256" key="1">
    <source>
        <dbReference type="SAM" id="MobiDB-lite"/>
    </source>
</evidence>
<feature type="non-terminal residue" evidence="2">
    <location>
        <position position="1"/>
    </location>
</feature>
<dbReference type="Proteomes" id="UP000030742">
    <property type="component" value="Unassembled WGS sequence"/>
</dbReference>
<sequence>MEVAPKDDVANTEVGKNESKVMADPQVNSSPKSTTAKQSNLAKNVDVEDETVGSALPQADMKMAGWAAQLREAQAEQKWNPEARDAEDGKWKDEMRSSENHVMETDDA</sequence>
<dbReference type="EMBL" id="KB741028">
    <property type="protein sequence ID" value="ENN74848.1"/>
    <property type="molecule type" value="Genomic_DNA"/>
</dbReference>
<proteinExistence type="predicted"/>
<evidence type="ECO:0000313" key="4">
    <source>
        <dbReference type="EMBL" id="ERL84083.1"/>
    </source>
</evidence>
<organism evidence="2">
    <name type="scientific">Dendroctonus ponderosae</name>
    <name type="common">Mountain pine beetle</name>
    <dbReference type="NCBI Taxonomy" id="77166"/>
    <lineage>
        <taxon>Eukaryota</taxon>
        <taxon>Metazoa</taxon>
        <taxon>Ecdysozoa</taxon>
        <taxon>Arthropoda</taxon>
        <taxon>Hexapoda</taxon>
        <taxon>Insecta</taxon>
        <taxon>Pterygota</taxon>
        <taxon>Neoptera</taxon>
        <taxon>Endopterygota</taxon>
        <taxon>Coleoptera</taxon>
        <taxon>Polyphaga</taxon>
        <taxon>Cucujiformia</taxon>
        <taxon>Curculionidae</taxon>
        <taxon>Scolytinae</taxon>
        <taxon>Dendroctonus</taxon>
    </lineage>
</organism>
<evidence type="ECO:0000313" key="5">
    <source>
        <dbReference type="Proteomes" id="UP000030742"/>
    </source>
</evidence>
<dbReference type="EMBL" id="KB631073">
    <property type="protein sequence ID" value="ERL84074.1"/>
    <property type="molecule type" value="Genomic_DNA"/>
</dbReference>
<reference evidence="2 5" key="1">
    <citation type="journal article" date="2013" name="Genome Biol.">
        <title>Draft genome of the mountain pine beetle, Dendroctonus ponderosae Hopkins, a major forest pest.</title>
        <authorList>
            <person name="Keeling C.I."/>
            <person name="Yuen M.M."/>
            <person name="Liao N.Y."/>
            <person name="Docking T.R."/>
            <person name="Chan S.K."/>
            <person name="Taylor G.A."/>
            <person name="Palmquist D.L."/>
            <person name="Jackman S.D."/>
            <person name="Nguyen A."/>
            <person name="Li M."/>
            <person name="Henderson H."/>
            <person name="Janes J.K."/>
            <person name="Zhao Y."/>
            <person name="Pandoh P."/>
            <person name="Moore R."/>
            <person name="Sperling F.A."/>
            <person name="Huber D.P."/>
            <person name="Birol I."/>
            <person name="Jones S.J."/>
            <person name="Bohlmann J."/>
        </authorList>
    </citation>
    <scope>NUCLEOTIDE SEQUENCE</scope>
</reference>
<name>N6TAS6_DENPD</name>
<feature type="compositionally biased region" description="Basic and acidic residues" evidence="1">
    <location>
        <begin position="1"/>
        <end position="21"/>
    </location>
</feature>
<feature type="region of interest" description="Disordered" evidence="1">
    <location>
        <begin position="1"/>
        <end position="46"/>
    </location>
</feature>
<dbReference type="OrthoDB" id="8070518at2759"/>
<protein>
    <submittedName>
        <fullName evidence="2">Uncharacterized protein</fullName>
    </submittedName>
</protein>
<gene>
    <name evidence="3" type="ORF">D910_01409</name>
    <name evidence="4" type="ORF">D910_01417</name>
    <name evidence="2" type="ORF">YQE_08618</name>
</gene>
<dbReference type="AlphaFoldDB" id="N6TAS6"/>
<feature type="compositionally biased region" description="Polar residues" evidence="1">
    <location>
        <begin position="26"/>
        <end position="42"/>
    </location>
</feature>
<dbReference type="HOGENOM" id="CLU_2199616_0_0_1"/>
<evidence type="ECO:0000313" key="2">
    <source>
        <dbReference type="EMBL" id="ENN74848.1"/>
    </source>
</evidence>
<accession>N6TAS6</accession>
<evidence type="ECO:0000313" key="3">
    <source>
        <dbReference type="EMBL" id="ERL84074.1"/>
    </source>
</evidence>
<feature type="region of interest" description="Disordered" evidence="1">
    <location>
        <begin position="75"/>
        <end position="108"/>
    </location>
</feature>